<keyword evidence="3" id="KW-1185">Reference proteome</keyword>
<dbReference type="EMBL" id="SRLO01000358">
    <property type="protein sequence ID" value="TNN59356.1"/>
    <property type="molecule type" value="Genomic_DNA"/>
</dbReference>
<protein>
    <submittedName>
        <fullName evidence="2">Uncharacterized protein</fullName>
    </submittedName>
</protein>
<accession>A0A4Z2H0S8</accession>
<name>A0A4Z2H0S8_9TELE</name>
<evidence type="ECO:0000256" key="1">
    <source>
        <dbReference type="SAM" id="MobiDB-lite"/>
    </source>
</evidence>
<sequence length="244" mass="26996">MHGWQSECTRSQCSLKGSSRCVRGSTRYCTNSGKETSSPFSSAPGSGSARFRRTILALEGLPHEHELQVAAQPAVDLGHRELRQRAQVTRHVRLVGRDVQGVDVAAVAVDEAVFVVHDQVFEVLGRQHLALPRVAQTRLLQQLPATLEGPLSRQLALTSGTSRPFSDIHRNVQHNDRAQPIYMASTISPNFLLAHVRYTVRVSALALQSPLHRLTPEQHKAAESVYLVSGREPCVTHDIINKRQ</sequence>
<feature type="region of interest" description="Disordered" evidence="1">
    <location>
        <begin position="28"/>
        <end position="48"/>
    </location>
</feature>
<dbReference type="Proteomes" id="UP000314294">
    <property type="component" value="Unassembled WGS sequence"/>
</dbReference>
<evidence type="ECO:0000313" key="2">
    <source>
        <dbReference type="EMBL" id="TNN59356.1"/>
    </source>
</evidence>
<feature type="compositionally biased region" description="Low complexity" evidence="1">
    <location>
        <begin position="37"/>
        <end position="48"/>
    </location>
</feature>
<evidence type="ECO:0000313" key="3">
    <source>
        <dbReference type="Proteomes" id="UP000314294"/>
    </source>
</evidence>
<reference evidence="2 3" key="1">
    <citation type="submission" date="2019-03" db="EMBL/GenBank/DDBJ databases">
        <title>First draft genome of Liparis tanakae, snailfish: a comprehensive survey of snailfish specific genes.</title>
        <authorList>
            <person name="Kim W."/>
            <person name="Song I."/>
            <person name="Jeong J.-H."/>
            <person name="Kim D."/>
            <person name="Kim S."/>
            <person name="Ryu S."/>
            <person name="Song J.Y."/>
            <person name="Lee S.K."/>
        </authorList>
    </citation>
    <scope>NUCLEOTIDE SEQUENCE [LARGE SCALE GENOMIC DNA]</scope>
    <source>
        <tissue evidence="2">Muscle</tissue>
    </source>
</reference>
<organism evidence="2 3">
    <name type="scientific">Liparis tanakae</name>
    <name type="common">Tanaka's snailfish</name>
    <dbReference type="NCBI Taxonomy" id="230148"/>
    <lineage>
        <taxon>Eukaryota</taxon>
        <taxon>Metazoa</taxon>
        <taxon>Chordata</taxon>
        <taxon>Craniata</taxon>
        <taxon>Vertebrata</taxon>
        <taxon>Euteleostomi</taxon>
        <taxon>Actinopterygii</taxon>
        <taxon>Neopterygii</taxon>
        <taxon>Teleostei</taxon>
        <taxon>Neoteleostei</taxon>
        <taxon>Acanthomorphata</taxon>
        <taxon>Eupercaria</taxon>
        <taxon>Perciformes</taxon>
        <taxon>Cottioidei</taxon>
        <taxon>Cottales</taxon>
        <taxon>Liparidae</taxon>
        <taxon>Liparis</taxon>
    </lineage>
</organism>
<proteinExistence type="predicted"/>
<dbReference type="AlphaFoldDB" id="A0A4Z2H0S8"/>
<comment type="caution">
    <text evidence="2">The sequence shown here is derived from an EMBL/GenBank/DDBJ whole genome shotgun (WGS) entry which is preliminary data.</text>
</comment>
<gene>
    <name evidence="2" type="ORF">EYF80_030459</name>
</gene>